<reference evidence="2 3" key="1">
    <citation type="submission" date="2012-10" db="EMBL/GenBank/DDBJ databases">
        <authorList>
            <person name="Zafar N."/>
            <person name="Inman J."/>
            <person name="Hall N."/>
            <person name="Lorenzi H."/>
            <person name="Caler E."/>
        </authorList>
    </citation>
    <scope>NUCLEOTIDE SEQUENCE [LARGE SCALE GENOMIC DNA]</scope>
    <source>
        <strain evidence="2 3">IP1</strain>
    </source>
</reference>
<evidence type="ECO:0000256" key="1">
    <source>
        <dbReference type="SAM" id="Phobius"/>
    </source>
</evidence>
<feature type="non-terminal residue" evidence="2">
    <location>
        <position position="1"/>
    </location>
</feature>
<dbReference type="RefSeq" id="XP_004253713.1">
    <property type="nucleotide sequence ID" value="XM_004253665.1"/>
</dbReference>
<keyword evidence="1" id="KW-1133">Transmembrane helix</keyword>
<accession>A0A0A1TZD2</accession>
<gene>
    <name evidence="2" type="ORF">EIN_315910</name>
</gene>
<keyword evidence="3" id="KW-1185">Reference proteome</keyword>
<feature type="transmembrane region" description="Helical" evidence="1">
    <location>
        <begin position="200"/>
        <end position="218"/>
    </location>
</feature>
<keyword evidence="1" id="KW-0812">Transmembrane</keyword>
<sequence length="225" mass="25176">RQTTTSVSFSVMHFLKYCHFNGFFGEGAVTEAAKFKGQNEEGIIGNKTPRQSDVLLCEQEQLVDEKMIIEDKTGEYDNKKTEVEKKPNRIVSFFMRKKTIFNSTNIVMALLFLVVVFIAVWASLENSVEVYVKGPLVVFVLSCVVGAFMARRIISAIHLPTVLLLLCISGSVSYTCLTNLQEFNTPTTSYKKYGPIVMDLVAVFLAMTVVTSSVILALRTVKLYN</sequence>
<proteinExistence type="predicted"/>
<dbReference type="Proteomes" id="UP000014680">
    <property type="component" value="Unassembled WGS sequence"/>
</dbReference>
<evidence type="ECO:0000313" key="3">
    <source>
        <dbReference type="Proteomes" id="UP000014680"/>
    </source>
</evidence>
<evidence type="ECO:0000313" key="2">
    <source>
        <dbReference type="EMBL" id="ELP86942.1"/>
    </source>
</evidence>
<dbReference type="GeneID" id="14885900"/>
<dbReference type="OrthoDB" id="29283at2759"/>
<feature type="transmembrane region" description="Helical" evidence="1">
    <location>
        <begin position="130"/>
        <end position="150"/>
    </location>
</feature>
<dbReference type="AlphaFoldDB" id="A0A0A1TZD2"/>
<feature type="transmembrane region" description="Helical" evidence="1">
    <location>
        <begin position="105"/>
        <end position="124"/>
    </location>
</feature>
<feature type="transmembrane region" description="Helical" evidence="1">
    <location>
        <begin position="162"/>
        <end position="180"/>
    </location>
</feature>
<protein>
    <recommendedName>
        <fullName evidence="4">Transmembrane protein</fullName>
    </recommendedName>
</protein>
<dbReference type="KEGG" id="eiv:EIN_315910"/>
<name>A0A0A1TZD2_ENTIV</name>
<dbReference type="EMBL" id="KB206890">
    <property type="protein sequence ID" value="ELP86942.1"/>
    <property type="molecule type" value="Genomic_DNA"/>
</dbReference>
<keyword evidence="1" id="KW-0472">Membrane</keyword>
<dbReference type="VEuPathDB" id="AmoebaDB:EIN_315910"/>
<evidence type="ECO:0008006" key="4">
    <source>
        <dbReference type="Google" id="ProtNLM"/>
    </source>
</evidence>
<organism evidence="2 3">
    <name type="scientific">Entamoeba invadens IP1</name>
    <dbReference type="NCBI Taxonomy" id="370355"/>
    <lineage>
        <taxon>Eukaryota</taxon>
        <taxon>Amoebozoa</taxon>
        <taxon>Evosea</taxon>
        <taxon>Archamoebae</taxon>
        <taxon>Mastigamoebida</taxon>
        <taxon>Entamoebidae</taxon>
        <taxon>Entamoeba</taxon>
    </lineage>
</organism>